<proteinExistence type="predicted"/>
<evidence type="ECO:0008006" key="3">
    <source>
        <dbReference type="Google" id="ProtNLM"/>
    </source>
</evidence>
<evidence type="ECO:0000313" key="2">
    <source>
        <dbReference type="EMBL" id="DAE22682.1"/>
    </source>
</evidence>
<sequence>MDNFMEYGWEDEIVNEGGDFVPLPEGDYDFTVAKYERARHEGSAKVPPCNMAKVTFTIWGAEDSVEITENFFLCNKFEWKLSALFLALGLKKHGEPLKMNWNAITGKKGKCHVYVDNYKNKDGEDRQCNKIKKLYAYDENVTTVQPAQMQTPQYSQPAQTGGWKAGAF</sequence>
<organism evidence="2">
    <name type="scientific">Phage sp. ctfRs3</name>
    <dbReference type="NCBI Taxonomy" id="2826751"/>
    <lineage>
        <taxon>Viruses</taxon>
    </lineage>
</organism>
<name>A0A8S5QUM3_9VIRU</name>
<accession>A0A8S5QUM3</accession>
<feature type="region of interest" description="Disordered" evidence="1">
    <location>
        <begin position="149"/>
        <end position="168"/>
    </location>
</feature>
<protein>
    <recommendedName>
        <fullName evidence="3">DUF669 domain-containing protein</fullName>
    </recommendedName>
</protein>
<evidence type="ECO:0000256" key="1">
    <source>
        <dbReference type="SAM" id="MobiDB-lite"/>
    </source>
</evidence>
<feature type="compositionally biased region" description="Polar residues" evidence="1">
    <location>
        <begin position="149"/>
        <end position="159"/>
    </location>
</feature>
<dbReference type="EMBL" id="BK015736">
    <property type="protein sequence ID" value="DAE22682.1"/>
    <property type="molecule type" value="Genomic_DNA"/>
</dbReference>
<reference evidence="2" key="1">
    <citation type="journal article" date="2021" name="Proc. Natl. Acad. Sci. U.S.A.">
        <title>A Catalog of Tens of Thousands of Viruses from Human Metagenomes Reveals Hidden Associations with Chronic Diseases.</title>
        <authorList>
            <person name="Tisza M.J."/>
            <person name="Buck C.B."/>
        </authorList>
    </citation>
    <scope>NUCLEOTIDE SEQUENCE</scope>
    <source>
        <strain evidence="2">CtfRs3</strain>
    </source>
</reference>